<dbReference type="RefSeq" id="WP_184700607.1">
    <property type="nucleotide sequence ID" value="NZ_BAABEG010000002.1"/>
</dbReference>
<comment type="caution">
    <text evidence="1">The sequence shown here is derived from an EMBL/GenBank/DDBJ whole genome shotgun (WGS) entry which is preliminary data.</text>
</comment>
<reference evidence="1 2" key="1">
    <citation type="submission" date="2020-08" db="EMBL/GenBank/DDBJ databases">
        <title>Genomic Encyclopedia of Type Strains, Phase IV (KMG-IV): sequencing the most valuable type-strain genomes for metagenomic binning, comparative biology and taxonomic classification.</title>
        <authorList>
            <person name="Goeker M."/>
        </authorList>
    </citation>
    <scope>NUCLEOTIDE SEQUENCE [LARGE SCALE GENOMIC DNA]</scope>
    <source>
        <strain evidence="1 2">DSM 7051</strain>
    </source>
</reference>
<evidence type="ECO:0000313" key="2">
    <source>
        <dbReference type="Proteomes" id="UP000536262"/>
    </source>
</evidence>
<dbReference type="EMBL" id="JACHOU010000012">
    <property type="protein sequence ID" value="MBB6356283.1"/>
    <property type="molecule type" value="Genomic_DNA"/>
</dbReference>
<name>A0A7X0FAR6_9HYPH</name>
<accession>A0A7X0FAR6</accession>
<dbReference type="AlphaFoldDB" id="A0A7X0FAR6"/>
<sequence length="212" mass="22521">MKLRQNAEAAGFNPLTALRAGGGAGFTTTHNPALASGDFIAQAIGGIGNAIASIDPMRDATAKLEHQIKQATLANIQADTASRLRASIGGVPVSTGARVVKASSPLASSKVGQPLPPTVEIPTLTNPYPMGTGRLVNPGFVDAEAWETRYGDIAQEFGGLINLGADYIYNSFQRTKREGEAAKATRDVAIERKRRARQELRKNDAFFKSHGY</sequence>
<evidence type="ECO:0000313" key="1">
    <source>
        <dbReference type="EMBL" id="MBB6356283.1"/>
    </source>
</evidence>
<proteinExistence type="predicted"/>
<dbReference type="Proteomes" id="UP000536262">
    <property type="component" value="Unassembled WGS sequence"/>
</dbReference>
<gene>
    <name evidence="1" type="ORF">GGR00_004091</name>
</gene>
<organism evidence="1 2">
    <name type="scientific">Aminobacter aganoensis</name>
    <dbReference type="NCBI Taxonomy" id="83264"/>
    <lineage>
        <taxon>Bacteria</taxon>
        <taxon>Pseudomonadati</taxon>
        <taxon>Pseudomonadota</taxon>
        <taxon>Alphaproteobacteria</taxon>
        <taxon>Hyphomicrobiales</taxon>
        <taxon>Phyllobacteriaceae</taxon>
        <taxon>Aminobacter</taxon>
    </lineage>
</organism>
<keyword evidence="2" id="KW-1185">Reference proteome</keyword>
<protein>
    <submittedName>
        <fullName evidence="1">Uncharacterized protein</fullName>
    </submittedName>
</protein>